<dbReference type="InterPro" id="IPR036962">
    <property type="entry name" value="Glyco_hydro_3_N_sf"/>
</dbReference>
<proteinExistence type="inferred from homology"/>
<dbReference type="SUPFAM" id="SSF52279">
    <property type="entry name" value="Beta-D-glucan exohydrolase, C-terminal domain"/>
    <property type="match status" value="1"/>
</dbReference>
<feature type="chain" id="PRO_5017594791" description="beta-glucosidase" evidence="7">
    <location>
        <begin position="30"/>
        <end position="720"/>
    </location>
</feature>
<reference evidence="11" key="1">
    <citation type="submission" date="2017-11" db="EMBL/GenBank/DDBJ databases">
        <authorList>
            <person name="Zhu W."/>
        </authorList>
    </citation>
    <scope>NUCLEOTIDE SEQUENCE [LARGE SCALE GENOMIC DNA]</scope>
    <source>
        <strain evidence="11">CAU 1183</strain>
    </source>
</reference>
<evidence type="ECO:0000259" key="9">
    <source>
        <dbReference type="Pfam" id="PF01915"/>
    </source>
</evidence>
<sequence length="720" mass="80154">MKKKRMRKVLFLLLVFILAIPFALQPVFAADKKVKNPPAVESRIHDILEINGNKYRDLNGNGELDSYEDWRLPVEERVDDLISKMTLEEKAGLMFISSHYSADRASCTEYNEQYDKLCESDVWSKTNNWAQPGDPNYEFDEPVLDASGTSEGILDRNLRHFILRENPPADELAGWLNQIQEVAESSRLGIPAVITSNPRNHINDNLAFGFSESSGVFSAWPGELGLAASRDTKMVKEFAENAAKEWRATGIHKGYMYMADVITDPLWGRTSGTFGEHPDLAADMIYAVVKGYQGDNLSKNSVSLTTKHFPGGGARDDGKDPHYLNGNFNPYPTEGSLEKYHIPPFLAAIEAGTASIMPYYAYPSNEFSVDQGLPWYSETEQFEEVGFAYNRALITDYLRGELGFKGYINTDTGITTSMPWGVEDLTREERIAYGINAGVDIFSGEADPTYLINAVNNGLVEEASVNVSINRLLTEMMQLGLFEDPYVDPKKASKVVNDKKTQKKVDQAHRQSVVLLRNDDNLLPLENKEIKDVKLYVEVFAANNSENITNGLKKTIREYDKSIKITDNIDEATHAFVWVRPSTSTASPKIKVGPETGIHDIDRINAIQDAVPTILAINMTSPWLIEDIEPNAAAVLSTFNVKPEAVVDVIRGKYNPTGKMPFTIPANMEAVENEAGDVPGYDEDPSYVYVNKHGDAYGYDFGLSYEKGKGKPGKPKQAAN</sequence>
<dbReference type="InterPro" id="IPR001764">
    <property type="entry name" value="Glyco_hydro_3_N"/>
</dbReference>
<dbReference type="PANTHER" id="PTHR30620:SF16">
    <property type="entry name" value="LYSOSOMAL BETA GLUCOSIDASE"/>
    <property type="match status" value="1"/>
</dbReference>
<dbReference type="GO" id="GO:0009251">
    <property type="term" value="P:glucan catabolic process"/>
    <property type="evidence" value="ECO:0007669"/>
    <property type="project" value="TreeGrafter"/>
</dbReference>
<gene>
    <name evidence="10" type="ORF">CWR48_03060</name>
</gene>
<comment type="similarity">
    <text evidence="2">Belongs to the glycosyl hydrolase 3 family.</text>
</comment>
<evidence type="ECO:0000259" key="8">
    <source>
        <dbReference type="Pfam" id="PF00933"/>
    </source>
</evidence>
<comment type="caution">
    <text evidence="10">The sequence shown here is derived from an EMBL/GenBank/DDBJ whole genome shotgun (WGS) entry which is preliminary data.</text>
</comment>
<dbReference type="EMBL" id="PIOC01000003">
    <property type="protein sequence ID" value="RDW21398.1"/>
    <property type="molecule type" value="Genomic_DNA"/>
</dbReference>
<evidence type="ECO:0000256" key="4">
    <source>
        <dbReference type="ARBA" id="ARBA00022729"/>
    </source>
</evidence>
<dbReference type="InterPro" id="IPR051915">
    <property type="entry name" value="Cellulose_Degrad_GH3"/>
</dbReference>
<evidence type="ECO:0000313" key="11">
    <source>
        <dbReference type="Proteomes" id="UP000257143"/>
    </source>
</evidence>
<keyword evidence="5" id="KW-0378">Hydrolase</keyword>
<protein>
    <recommendedName>
        <fullName evidence="3">beta-glucosidase</fullName>
        <ecNumber evidence="3">3.2.1.21</ecNumber>
    </recommendedName>
</protein>
<comment type="catalytic activity">
    <reaction evidence="1">
        <text>Hydrolysis of terminal, non-reducing beta-D-glucosyl residues with release of beta-D-glucose.</text>
        <dbReference type="EC" id="3.2.1.21"/>
    </reaction>
</comment>
<organism evidence="10 11">
    <name type="scientific">Oceanobacillus arenosus</name>
    <dbReference type="NCBI Taxonomy" id="1229153"/>
    <lineage>
        <taxon>Bacteria</taxon>
        <taxon>Bacillati</taxon>
        <taxon>Bacillota</taxon>
        <taxon>Bacilli</taxon>
        <taxon>Bacillales</taxon>
        <taxon>Bacillaceae</taxon>
        <taxon>Oceanobacillus</taxon>
    </lineage>
</organism>
<accession>A0A3D8Q1B8</accession>
<dbReference type="InterPro" id="IPR036881">
    <property type="entry name" value="Glyco_hydro_3_C_sf"/>
</dbReference>
<name>A0A3D8Q1B8_9BACI</name>
<dbReference type="PANTHER" id="PTHR30620">
    <property type="entry name" value="PERIPLASMIC BETA-GLUCOSIDASE-RELATED"/>
    <property type="match status" value="1"/>
</dbReference>
<dbReference type="Pfam" id="PF01915">
    <property type="entry name" value="Glyco_hydro_3_C"/>
    <property type="match status" value="1"/>
</dbReference>
<dbReference type="OrthoDB" id="9805821at2"/>
<feature type="signal peptide" evidence="7">
    <location>
        <begin position="1"/>
        <end position="29"/>
    </location>
</feature>
<dbReference type="Gene3D" id="3.20.20.300">
    <property type="entry name" value="Glycoside hydrolase, family 3, N-terminal domain"/>
    <property type="match status" value="1"/>
</dbReference>
<dbReference type="Proteomes" id="UP000257143">
    <property type="component" value="Unassembled WGS sequence"/>
</dbReference>
<dbReference type="SUPFAM" id="SSF51445">
    <property type="entry name" value="(Trans)glycosidases"/>
    <property type="match status" value="1"/>
</dbReference>
<evidence type="ECO:0000256" key="1">
    <source>
        <dbReference type="ARBA" id="ARBA00000448"/>
    </source>
</evidence>
<keyword evidence="4 7" id="KW-0732">Signal</keyword>
<dbReference type="InterPro" id="IPR002772">
    <property type="entry name" value="Glyco_hydro_3_C"/>
</dbReference>
<dbReference type="Gene3D" id="3.40.50.1700">
    <property type="entry name" value="Glycoside hydrolase family 3 C-terminal domain"/>
    <property type="match status" value="1"/>
</dbReference>
<dbReference type="Pfam" id="PF00933">
    <property type="entry name" value="Glyco_hydro_3"/>
    <property type="match status" value="1"/>
</dbReference>
<keyword evidence="6" id="KW-0326">Glycosidase</keyword>
<feature type="domain" description="Glycoside hydrolase family 3 C-terminal" evidence="9">
    <location>
        <begin position="513"/>
        <end position="705"/>
    </location>
</feature>
<dbReference type="AlphaFoldDB" id="A0A3D8Q1B8"/>
<evidence type="ECO:0000256" key="6">
    <source>
        <dbReference type="ARBA" id="ARBA00023295"/>
    </source>
</evidence>
<feature type="domain" description="Glycoside hydrolase family 3 N-terminal" evidence="8">
    <location>
        <begin position="172"/>
        <end position="474"/>
    </location>
</feature>
<evidence type="ECO:0000256" key="7">
    <source>
        <dbReference type="SAM" id="SignalP"/>
    </source>
</evidence>
<dbReference type="InterPro" id="IPR017853">
    <property type="entry name" value="GH"/>
</dbReference>
<dbReference type="EC" id="3.2.1.21" evidence="3"/>
<evidence type="ECO:0000313" key="10">
    <source>
        <dbReference type="EMBL" id="RDW21398.1"/>
    </source>
</evidence>
<dbReference type="PRINTS" id="PR00133">
    <property type="entry name" value="GLHYDRLASE3"/>
</dbReference>
<dbReference type="RefSeq" id="WP_115771569.1">
    <property type="nucleotide sequence ID" value="NZ_PIOC01000003.1"/>
</dbReference>
<evidence type="ECO:0000256" key="5">
    <source>
        <dbReference type="ARBA" id="ARBA00022801"/>
    </source>
</evidence>
<dbReference type="GO" id="GO:0008422">
    <property type="term" value="F:beta-glucosidase activity"/>
    <property type="evidence" value="ECO:0007669"/>
    <property type="project" value="UniProtKB-EC"/>
</dbReference>
<evidence type="ECO:0000256" key="3">
    <source>
        <dbReference type="ARBA" id="ARBA00012744"/>
    </source>
</evidence>
<evidence type="ECO:0000256" key="2">
    <source>
        <dbReference type="ARBA" id="ARBA00005336"/>
    </source>
</evidence>
<keyword evidence="11" id="KW-1185">Reference proteome</keyword>